<organism evidence="1 2">
    <name type="scientific">Cytobacillus mangrovibacter</name>
    <dbReference type="NCBI Taxonomy" id="3299024"/>
    <lineage>
        <taxon>Bacteria</taxon>
        <taxon>Bacillati</taxon>
        <taxon>Bacillota</taxon>
        <taxon>Bacilli</taxon>
        <taxon>Bacillales</taxon>
        <taxon>Bacillaceae</taxon>
        <taxon>Cytobacillus</taxon>
    </lineage>
</organism>
<protein>
    <submittedName>
        <fullName evidence="1">RAxF-45 family protein</fullName>
    </submittedName>
</protein>
<sequence>MNQAVLARGEMKHLYICRAIFHDAAFNGIRMPFFSNCIMKTKQ</sequence>
<evidence type="ECO:0000313" key="2">
    <source>
        <dbReference type="Proteomes" id="UP001601058"/>
    </source>
</evidence>
<name>A0ABW6JZF6_9BACI</name>
<keyword evidence="2" id="KW-1185">Reference proteome</keyword>
<dbReference type="InterPro" id="IPR048146">
    <property type="entry name" value="RAxF_45-like"/>
</dbReference>
<dbReference type="RefSeq" id="WP_389220164.1">
    <property type="nucleotide sequence ID" value="NZ_JBIACJ010000006.1"/>
</dbReference>
<gene>
    <name evidence="1" type="ORF">ACFYKT_13155</name>
</gene>
<proteinExistence type="predicted"/>
<evidence type="ECO:0000313" key="1">
    <source>
        <dbReference type="EMBL" id="MFE8697286.1"/>
    </source>
</evidence>
<accession>A0ABW6JZF6</accession>
<comment type="caution">
    <text evidence="1">The sequence shown here is derived from an EMBL/GenBank/DDBJ whole genome shotgun (WGS) entry which is preliminary data.</text>
</comment>
<dbReference type="EMBL" id="JBIACJ010000006">
    <property type="protein sequence ID" value="MFE8697286.1"/>
    <property type="molecule type" value="Genomic_DNA"/>
</dbReference>
<dbReference type="Proteomes" id="UP001601058">
    <property type="component" value="Unassembled WGS sequence"/>
</dbReference>
<dbReference type="NCBIfam" id="NF041642">
    <property type="entry name" value="RAxF_45"/>
    <property type="match status" value="1"/>
</dbReference>
<reference evidence="1 2" key="1">
    <citation type="submission" date="2024-08" db="EMBL/GenBank/DDBJ databases">
        <title>Two novel Cytobacillus novel species.</title>
        <authorList>
            <person name="Liu G."/>
        </authorList>
    </citation>
    <scope>NUCLEOTIDE SEQUENCE [LARGE SCALE GENOMIC DNA]</scope>
    <source>
        <strain evidence="1 2">FJAT-53684</strain>
    </source>
</reference>